<evidence type="ECO:0000256" key="4">
    <source>
        <dbReference type="ARBA" id="ARBA00048741"/>
    </source>
</evidence>
<evidence type="ECO:0000256" key="1">
    <source>
        <dbReference type="ARBA" id="ARBA00005187"/>
    </source>
</evidence>
<evidence type="ECO:0000313" key="6">
    <source>
        <dbReference type="EMBL" id="ASB90674.1"/>
    </source>
</evidence>
<reference evidence="6 7" key="1">
    <citation type="submission" date="2017-06" db="EMBL/GenBank/DDBJ databases">
        <title>Genome sequence of Bacillus sonorensis strain SRCM101395.</title>
        <authorList>
            <person name="Cho S.H."/>
        </authorList>
    </citation>
    <scope>NUCLEOTIDE SEQUENCE [LARGE SCALE GENOMIC DNA]</scope>
    <source>
        <strain evidence="6 7">SRCM101395</strain>
    </source>
</reference>
<dbReference type="InterPro" id="IPR029055">
    <property type="entry name" value="Ntn_hydrolases_N"/>
</dbReference>
<keyword evidence="6" id="KW-0436">Ligase</keyword>
<keyword evidence="3" id="KW-0028">Amino-acid biosynthesis</keyword>
<evidence type="ECO:0000256" key="2">
    <source>
        <dbReference type="ARBA" id="ARBA00012737"/>
    </source>
</evidence>
<gene>
    <name evidence="6" type="ORF">S101395_04172</name>
</gene>
<feature type="domain" description="Asparagine synthetase" evidence="5">
    <location>
        <begin position="192"/>
        <end position="543"/>
    </location>
</feature>
<proteinExistence type="predicted"/>
<dbReference type="Proteomes" id="UP000196877">
    <property type="component" value="Chromosome"/>
</dbReference>
<dbReference type="GO" id="GO:0004066">
    <property type="term" value="F:asparagine synthase (glutamine-hydrolyzing) activity"/>
    <property type="evidence" value="ECO:0007669"/>
    <property type="project" value="UniProtKB-EC"/>
</dbReference>
<dbReference type="SUPFAM" id="SSF52402">
    <property type="entry name" value="Adenine nucleotide alpha hydrolases-like"/>
    <property type="match status" value="1"/>
</dbReference>
<keyword evidence="3" id="KW-0061">Asparagine biosynthesis</keyword>
<protein>
    <recommendedName>
        <fullName evidence="2">asparagine synthase (glutamine-hydrolyzing)</fullName>
        <ecNumber evidence="2">6.3.5.4</ecNumber>
    </recommendedName>
</protein>
<dbReference type="SUPFAM" id="SSF56235">
    <property type="entry name" value="N-terminal nucleophile aminohydrolases (Ntn hydrolases)"/>
    <property type="match status" value="1"/>
</dbReference>
<sequence>MRYDTKMRGEFTPDFPVMKKNLMLNGFIWENDGKVNNEWFQGLLKERESEAAQDFIDLFSKRGMDSLCDVDGAFLLALYDQYRGRGYLYRSLLCKTSLYYRFDNGKLKWSMNPVDLLNNNILDHIQTELLLVACFNNNPPNNESFFQDVYRLPPGYSLTYMNGDIKIEQIEKLEVKKGNQYRSIWGYVEEANELVDKTFKRRFTSNDTVAVQLSGGIDSASVLSRLKHIGVPVIAFHWSFKGIDAGDETSDARLITEYLDVPLKEIEVSTVLKHKNYIDQNWKFFTPYGHSFYKLFELTAQKIKEYNIDTVTNGHFGDHIFGPLPDISMNNHLRTIPIRERFKYWFESIGTDRSSPALEKEWEEISPKMFLYKDILTNKSIELARSKSELLRFPKNMKEAFLEILNHETESSLQSNLFEKNIHMMYPLASRELIEFALRIPYAYRNIPTGGIWVDKPILRLMNMGRLPSKIVSKNYNYNMGALDEQYVIQNIGQVKLLLEDSFLTQYKIIDPDKLRKALENKKMAAKLATSLISCCMVEIWLRSLHRIDVKKLTKEEQHV</sequence>
<dbReference type="EMBL" id="CP021920">
    <property type="protein sequence ID" value="ASB90674.1"/>
    <property type="molecule type" value="Genomic_DNA"/>
</dbReference>
<dbReference type="PANTHER" id="PTHR43284:SF1">
    <property type="entry name" value="ASPARAGINE SYNTHETASE"/>
    <property type="match status" value="1"/>
</dbReference>
<comment type="pathway">
    <text evidence="1">Amino-acid biosynthesis; L-asparagine biosynthesis; L-asparagine from L-aspartate (L-Gln route): step 1/1.</text>
</comment>
<dbReference type="InterPro" id="IPR051786">
    <property type="entry name" value="ASN_synthetase/amidase"/>
</dbReference>
<dbReference type="InterPro" id="IPR001962">
    <property type="entry name" value="Asn_synthase"/>
</dbReference>
<dbReference type="RefSeq" id="WP_006638986.1">
    <property type="nucleotide sequence ID" value="NZ_BORD01000001.1"/>
</dbReference>
<dbReference type="EC" id="6.3.5.4" evidence="2"/>
<dbReference type="InterPro" id="IPR014729">
    <property type="entry name" value="Rossmann-like_a/b/a_fold"/>
</dbReference>
<comment type="catalytic activity">
    <reaction evidence="4">
        <text>L-aspartate + L-glutamine + ATP + H2O = L-asparagine + L-glutamate + AMP + diphosphate + H(+)</text>
        <dbReference type="Rhea" id="RHEA:12228"/>
        <dbReference type="ChEBI" id="CHEBI:15377"/>
        <dbReference type="ChEBI" id="CHEBI:15378"/>
        <dbReference type="ChEBI" id="CHEBI:29985"/>
        <dbReference type="ChEBI" id="CHEBI:29991"/>
        <dbReference type="ChEBI" id="CHEBI:30616"/>
        <dbReference type="ChEBI" id="CHEBI:33019"/>
        <dbReference type="ChEBI" id="CHEBI:58048"/>
        <dbReference type="ChEBI" id="CHEBI:58359"/>
        <dbReference type="ChEBI" id="CHEBI:456215"/>
        <dbReference type="EC" id="6.3.5.4"/>
    </reaction>
</comment>
<dbReference type="GeneID" id="92854982"/>
<evidence type="ECO:0000313" key="7">
    <source>
        <dbReference type="Proteomes" id="UP000196877"/>
    </source>
</evidence>
<name>A0ABM6LMM9_9BACI</name>
<dbReference type="Gene3D" id="3.60.20.10">
    <property type="entry name" value="Glutamine Phosphoribosylpyrophosphate, subunit 1, domain 1"/>
    <property type="match status" value="1"/>
</dbReference>
<evidence type="ECO:0000256" key="3">
    <source>
        <dbReference type="ARBA" id="ARBA00022888"/>
    </source>
</evidence>
<dbReference type="Pfam" id="PF00733">
    <property type="entry name" value="Asn_synthase"/>
    <property type="match status" value="1"/>
</dbReference>
<dbReference type="Gene3D" id="3.40.50.620">
    <property type="entry name" value="HUPs"/>
    <property type="match status" value="1"/>
</dbReference>
<accession>A0ABM6LMM9</accession>
<evidence type="ECO:0000259" key="5">
    <source>
        <dbReference type="Pfam" id="PF00733"/>
    </source>
</evidence>
<organism evidence="6 7">
    <name type="scientific">Bacillus sonorensis</name>
    <dbReference type="NCBI Taxonomy" id="119858"/>
    <lineage>
        <taxon>Bacteria</taxon>
        <taxon>Bacillati</taxon>
        <taxon>Bacillota</taxon>
        <taxon>Bacilli</taxon>
        <taxon>Bacillales</taxon>
        <taxon>Bacillaceae</taxon>
        <taxon>Bacillus</taxon>
    </lineage>
</organism>
<dbReference type="PANTHER" id="PTHR43284">
    <property type="entry name" value="ASPARAGINE SYNTHETASE (GLUTAMINE-HYDROLYZING)"/>
    <property type="match status" value="1"/>
</dbReference>
<keyword evidence="7" id="KW-1185">Reference proteome</keyword>